<proteinExistence type="predicted"/>
<keyword evidence="2" id="KW-0732">Signal</keyword>
<feature type="compositionally biased region" description="Low complexity" evidence="1">
    <location>
        <begin position="34"/>
        <end position="53"/>
    </location>
</feature>
<feature type="region of interest" description="Disordered" evidence="1">
    <location>
        <begin position="34"/>
        <end position="113"/>
    </location>
</feature>
<sequence length="276" mass="29117">MPRSPRSSLVRPSAALVGLGLGALLSQAALAQGWVDPPARGPGAAAPDSGSAPKDLSKTLPKVEPAPAARAEAPAPARAQASQAHAPRRVAEEARRPARSGLHAATEARRAARLARAERPPLVVPVPPPQVAVSSGQMRDWAVTSQRLARDYLASISGSNAATLAAAPGFYGDRVVFHGRTMSVASLMSEKRRFVQRWPDRRYRPRPDSLRTACNAGLAVCRVQATVDFSAFSPDRGVRSQGTVDLELAVSLAGARPVIVAETSRVVRRDAVASRD</sequence>
<gene>
    <name evidence="3" type="ORF">DK419_20540</name>
</gene>
<dbReference type="AlphaFoldDB" id="A0A2U8WSG2"/>
<dbReference type="RefSeq" id="WP_109960737.1">
    <property type="nucleotide sequence ID" value="NZ_CP029553.1"/>
</dbReference>
<dbReference type="Proteomes" id="UP000245444">
    <property type="component" value="Chromosome"/>
</dbReference>
<dbReference type="OrthoDB" id="1522627at2"/>
<evidence type="ECO:0000256" key="2">
    <source>
        <dbReference type="SAM" id="SignalP"/>
    </source>
</evidence>
<protein>
    <recommendedName>
        <fullName evidence="5">DUF4440 domain-containing protein</fullName>
    </recommendedName>
</protein>
<dbReference type="KEGG" id="mtea:DK419_20540"/>
<name>A0A2U8WSG2_9HYPH</name>
<reference evidence="3 4" key="1">
    <citation type="submission" date="2018-05" db="EMBL/GenBank/DDBJ databases">
        <title>Complete Genome Sequence of Methylobacterium sp. 17Sr1-28.</title>
        <authorList>
            <person name="Srinivasan S."/>
        </authorList>
    </citation>
    <scope>NUCLEOTIDE SEQUENCE [LARGE SCALE GENOMIC DNA]</scope>
    <source>
        <strain evidence="3 4">17Sr1-28</strain>
    </source>
</reference>
<evidence type="ECO:0000313" key="4">
    <source>
        <dbReference type="Proteomes" id="UP000245444"/>
    </source>
</evidence>
<feature type="signal peptide" evidence="2">
    <location>
        <begin position="1"/>
        <end position="31"/>
    </location>
</feature>
<keyword evidence="4" id="KW-1185">Reference proteome</keyword>
<evidence type="ECO:0000313" key="3">
    <source>
        <dbReference type="EMBL" id="AWN48448.1"/>
    </source>
</evidence>
<organism evidence="3 4">
    <name type="scientific">Methylobacterium terrae</name>
    <dbReference type="NCBI Taxonomy" id="2202827"/>
    <lineage>
        <taxon>Bacteria</taxon>
        <taxon>Pseudomonadati</taxon>
        <taxon>Pseudomonadota</taxon>
        <taxon>Alphaproteobacteria</taxon>
        <taxon>Hyphomicrobiales</taxon>
        <taxon>Methylobacteriaceae</taxon>
        <taxon>Methylobacterium</taxon>
    </lineage>
</organism>
<feature type="chain" id="PRO_5015879092" description="DUF4440 domain-containing protein" evidence="2">
    <location>
        <begin position="32"/>
        <end position="276"/>
    </location>
</feature>
<dbReference type="EMBL" id="CP029553">
    <property type="protein sequence ID" value="AWN48448.1"/>
    <property type="molecule type" value="Genomic_DNA"/>
</dbReference>
<feature type="compositionally biased region" description="Low complexity" evidence="1">
    <location>
        <begin position="65"/>
        <end position="85"/>
    </location>
</feature>
<evidence type="ECO:0008006" key="5">
    <source>
        <dbReference type="Google" id="ProtNLM"/>
    </source>
</evidence>
<evidence type="ECO:0000256" key="1">
    <source>
        <dbReference type="SAM" id="MobiDB-lite"/>
    </source>
</evidence>
<accession>A0A2U8WSG2</accession>